<dbReference type="InterPro" id="IPR049177">
    <property type="entry name" value="MgtC_SapB_SrpB_YhiD_N"/>
</dbReference>
<evidence type="ECO:0000313" key="8">
    <source>
        <dbReference type="EMBL" id="EGG42177.1"/>
    </source>
</evidence>
<comment type="subcellular location">
    <subcellularLocation>
        <location evidence="1">Cell membrane</location>
        <topology evidence="1">Multi-pass membrane protein</topology>
    </subcellularLocation>
</comment>
<dbReference type="Pfam" id="PF02308">
    <property type="entry name" value="MgtC"/>
    <property type="match status" value="1"/>
</dbReference>
<dbReference type="PANTHER" id="PTHR33778:SF1">
    <property type="entry name" value="MAGNESIUM TRANSPORTER YHID-RELATED"/>
    <property type="match status" value="1"/>
</dbReference>
<evidence type="ECO:0000256" key="6">
    <source>
        <dbReference type="SAM" id="Phobius"/>
    </source>
</evidence>
<proteinExistence type="predicted"/>
<dbReference type="PANTHER" id="PTHR33778">
    <property type="entry name" value="PROTEIN MGTC"/>
    <property type="match status" value="1"/>
</dbReference>
<feature type="transmembrane region" description="Helical" evidence="6">
    <location>
        <begin position="67"/>
        <end position="86"/>
    </location>
</feature>
<accession>F3KK10</accession>
<evidence type="ECO:0000256" key="4">
    <source>
        <dbReference type="ARBA" id="ARBA00022989"/>
    </source>
</evidence>
<comment type="caution">
    <text evidence="8">The sequence shown here is derived from an EMBL/GenBank/DDBJ whole genome shotgun (WGS) entry which is preliminary data.</text>
</comment>
<evidence type="ECO:0000256" key="3">
    <source>
        <dbReference type="ARBA" id="ARBA00022692"/>
    </source>
</evidence>
<sequence>MGFEDSFLNFDFETIFRLVLAVALGALIGFERELKHRPAGLRTHMLVSLGATVFTVISLSFDVEPSRIAAGIVTGIGFLGAGNIIAQRGHIRGVTSAATLWVVAGIGLCVGVGQYAIAVASALLVFAILQLGRIEKRIDPENKGYDNL</sequence>
<dbReference type="PRINTS" id="PR01837">
    <property type="entry name" value="MGTCSAPBPROT"/>
</dbReference>
<feature type="transmembrane region" description="Helical" evidence="6">
    <location>
        <begin position="14"/>
        <end position="31"/>
    </location>
</feature>
<feature type="domain" description="MgtC/SapB/SrpB/YhiD N-terminal" evidence="7">
    <location>
        <begin position="18"/>
        <end position="133"/>
    </location>
</feature>
<name>F3KK10_9ARCH</name>
<dbReference type="Proteomes" id="UP000004348">
    <property type="component" value="Chromosome"/>
</dbReference>
<evidence type="ECO:0000256" key="1">
    <source>
        <dbReference type="ARBA" id="ARBA00004651"/>
    </source>
</evidence>
<keyword evidence="4 6" id="KW-1133">Transmembrane helix</keyword>
<dbReference type="InterPro" id="IPR003416">
    <property type="entry name" value="MgtC/SapB/SrpB/YhiD_fam"/>
</dbReference>
<keyword evidence="5 6" id="KW-0472">Membrane</keyword>
<evidence type="ECO:0000256" key="2">
    <source>
        <dbReference type="ARBA" id="ARBA00022475"/>
    </source>
</evidence>
<keyword evidence="3 6" id="KW-0812">Transmembrane</keyword>
<dbReference type="EMBL" id="AEGP01000033">
    <property type="protein sequence ID" value="EGG42177.1"/>
    <property type="molecule type" value="Genomic_DNA"/>
</dbReference>
<evidence type="ECO:0000256" key="5">
    <source>
        <dbReference type="ARBA" id="ARBA00023136"/>
    </source>
</evidence>
<feature type="transmembrane region" description="Helical" evidence="6">
    <location>
        <begin position="98"/>
        <end position="129"/>
    </location>
</feature>
<evidence type="ECO:0000259" key="7">
    <source>
        <dbReference type="Pfam" id="PF02308"/>
    </source>
</evidence>
<gene>
    <name evidence="8" type="ORF">Nlim_0823</name>
</gene>
<dbReference type="GO" id="GO:0005886">
    <property type="term" value="C:plasma membrane"/>
    <property type="evidence" value="ECO:0007669"/>
    <property type="project" value="UniProtKB-SubCell"/>
</dbReference>
<dbReference type="PATRIC" id="fig|886738.10.peg.909"/>
<keyword evidence="2" id="KW-1003">Cell membrane</keyword>
<feature type="transmembrane region" description="Helical" evidence="6">
    <location>
        <begin position="43"/>
        <end position="61"/>
    </location>
</feature>
<organism evidence="8">
    <name type="scientific">Candidatus Nitrosarchaeum limnium SFB1</name>
    <dbReference type="NCBI Taxonomy" id="886738"/>
    <lineage>
        <taxon>Archaea</taxon>
        <taxon>Nitrososphaerota</taxon>
        <taxon>Nitrososphaeria</taxon>
        <taxon>Nitrosopumilales</taxon>
        <taxon>Nitrosopumilaceae</taxon>
        <taxon>Nitrosarchaeum</taxon>
    </lineage>
</organism>
<reference evidence="8" key="1">
    <citation type="journal article" date="2011" name="PLoS ONE">
        <title>Genome of a low-salinity ammonia-oxidizing archaeon determined by single-cell and metagenomic analysis.</title>
        <authorList>
            <person name="Blainey P.C."/>
            <person name="Mosier A.C."/>
            <person name="Potanina A."/>
            <person name="Francis C.A."/>
            <person name="Quake S.R."/>
        </authorList>
    </citation>
    <scope>NUCLEOTIDE SEQUENCE [LARGE SCALE GENOMIC DNA]</scope>
    <source>
        <strain evidence="8">SFB1</strain>
    </source>
</reference>
<dbReference type="HOGENOM" id="CLU_079292_1_4_2"/>
<dbReference type="AlphaFoldDB" id="F3KK10"/>
<protein>
    <submittedName>
        <fullName evidence="8">Uncharacterized membrane protein</fullName>
    </submittedName>
</protein>